<sequence>MRRQIEAVSASNRAQSMKADLLRRELAAARRASREAEAAHKVEAAAAAESATKSQREIEGLSHKLQQVERLLRLREVDFRSELQAARKSNAEKLADIIQRLEEARRQTLSTHAKLDEAKEHERNLHLSVKDSQAAAAILEREAAVKADAAKAASASKDEQKLQTGSGEIALVEQLEAQRAAAQADAEKKAHEAHMAERQAELARAEAEAVRASVKKATDGTSDESAKRLELLQTASKRTDARYTIEKRRALLAGDAAAAAKVRYEQACLAKKDALRVERGGTSASAFSRAEAEARAAHVAAVAARRHANTLVGQVAQAKESVLTAQKAFDKAAAVELQLQRQLLQGRGEETIPSAQPQRPATKAPIEPDTTKHAATMGAVYVAEQLIPHVWRATLHDEALARAAAAKARANSTNPISDNSALRKEMPSERPQLRADQIAVPKLSAEATSPVPLRRNSKANEARKTGLPPSVRQLPLKPPPVRQLPLRPSPRSEGVIAGSAQLVPPDVAPAAEQIRTQFGKALPHNPVKTPLWVRSTLGTHENATDAIAESAKHGLRMRLMRFDANIPPQRLLLDFPEATAVEAIYSSRTGERKDVIINFKTGTVVSAVRPRATTLGCALEPIVRPMIHRAGAHRMVWTRTQLAQMADTSKLQRP</sequence>
<name>A0A7S3TEJ2_9SPIT</name>
<evidence type="ECO:0000256" key="1">
    <source>
        <dbReference type="SAM" id="Coils"/>
    </source>
</evidence>
<protein>
    <submittedName>
        <fullName evidence="3">Uncharacterized protein</fullName>
    </submittedName>
</protein>
<evidence type="ECO:0000313" key="3">
    <source>
        <dbReference type="EMBL" id="CAE0582091.1"/>
    </source>
</evidence>
<dbReference type="EMBL" id="HBIQ01079481">
    <property type="protein sequence ID" value="CAE0582091.1"/>
    <property type="molecule type" value="Transcribed_RNA"/>
</dbReference>
<accession>A0A7S3TEJ2</accession>
<feature type="coiled-coil region" evidence="1">
    <location>
        <begin position="19"/>
        <end position="118"/>
    </location>
</feature>
<reference evidence="3" key="1">
    <citation type="submission" date="2021-01" db="EMBL/GenBank/DDBJ databases">
        <authorList>
            <person name="Corre E."/>
            <person name="Pelletier E."/>
            <person name="Niang G."/>
            <person name="Scheremetjew M."/>
            <person name="Finn R."/>
            <person name="Kale V."/>
            <person name="Holt S."/>
            <person name="Cochrane G."/>
            <person name="Meng A."/>
            <person name="Brown T."/>
            <person name="Cohen L."/>
        </authorList>
    </citation>
    <scope>NUCLEOTIDE SEQUENCE</scope>
    <source>
        <strain evidence="3">SPMC142</strain>
    </source>
</reference>
<gene>
    <name evidence="3" type="ORF">SACU0126_LOCUS25343</name>
</gene>
<feature type="compositionally biased region" description="Polar residues" evidence="2">
    <location>
        <begin position="411"/>
        <end position="420"/>
    </location>
</feature>
<keyword evidence="1" id="KW-0175">Coiled coil</keyword>
<feature type="compositionally biased region" description="Basic and acidic residues" evidence="2">
    <location>
        <begin position="421"/>
        <end position="433"/>
    </location>
</feature>
<organism evidence="3">
    <name type="scientific">Strombidinopsis acuminata</name>
    <dbReference type="NCBI Taxonomy" id="141414"/>
    <lineage>
        <taxon>Eukaryota</taxon>
        <taxon>Sar</taxon>
        <taxon>Alveolata</taxon>
        <taxon>Ciliophora</taxon>
        <taxon>Intramacronucleata</taxon>
        <taxon>Spirotrichea</taxon>
        <taxon>Choreotrichia</taxon>
        <taxon>Choreotrichida</taxon>
        <taxon>Strombidinopsidae</taxon>
        <taxon>Strombidinopsis</taxon>
    </lineage>
</organism>
<feature type="region of interest" description="Disordered" evidence="2">
    <location>
        <begin position="349"/>
        <end position="369"/>
    </location>
</feature>
<dbReference type="AlphaFoldDB" id="A0A7S3TEJ2"/>
<proteinExistence type="predicted"/>
<evidence type="ECO:0000256" key="2">
    <source>
        <dbReference type="SAM" id="MobiDB-lite"/>
    </source>
</evidence>
<feature type="coiled-coil region" evidence="1">
    <location>
        <begin position="172"/>
        <end position="215"/>
    </location>
</feature>
<feature type="region of interest" description="Disordered" evidence="2">
    <location>
        <begin position="406"/>
        <end position="493"/>
    </location>
</feature>